<dbReference type="Proteomes" id="UP000824179">
    <property type="component" value="Unassembled WGS sequence"/>
</dbReference>
<keyword evidence="2 4" id="KW-0378">Hydrolase</keyword>
<accession>A0A9D1AG08</accession>
<dbReference type="PROSITE" id="PS00775">
    <property type="entry name" value="GLYCOSYL_HYDROL_F3"/>
    <property type="match status" value="1"/>
</dbReference>
<evidence type="ECO:0000256" key="1">
    <source>
        <dbReference type="ARBA" id="ARBA00005336"/>
    </source>
</evidence>
<dbReference type="Gene3D" id="2.60.40.10">
    <property type="entry name" value="Immunoglobulins"/>
    <property type="match status" value="1"/>
</dbReference>
<proteinExistence type="inferred from homology"/>
<dbReference type="SUPFAM" id="SSF52279">
    <property type="entry name" value="Beta-D-glucan exohydrolase, C-terminal domain"/>
    <property type="match status" value="1"/>
</dbReference>
<evidence type="ECO:0000256" key="2">
    <source>
        <dbReference type="ARBA" id="ARBA00022801"/>
    </source>
</evidence>
<comment type="caution">
    <text evidence="6">The sequence shown here is derived from an EMBL/GenBank/DDBJ whole genome shotgun (WGS) entry which is preliminary data.</text>
</comment>
<reference evidence="6" key="2">
    <citation type="journal article" date="2021" name="PeerJ">
        <title>Extensive microbial diversity within the chicken gut microbiome revealed by metagenomics and culture.</title>
        <authorList>
            <person name="Gilroy R."/>
            <person name="Ravi A."/>
            <person name="Getino M."/>
            <person name="Pursley I."/>
            <person name="Horton D.L."/>
            <person name="Alikhan N.F."/>
            <person name="Baker D."/>
            <person name="Gharbi K."/>
            <person name="Hall N."/>
            <person name="Watson M."/>
            <person name="Adriaenssens E.M."/>
            <person name="Foster-Nyarko E."/>
            <person name="Jarju S."/>
            <person name="Secka A."/>
            <person name="Antonio M."/>
            <person name="Oren A."/>
            <person name="Chaudhuri R.R."/>
            <person name="La Ragione R."/>
            <person name="Hildebrand F."/>
            <person name="Pallen M.J."/>
        </authorList>
    </citation>
    <scope>NUCLEOTIDE SEQUENCE</scope>
    <source>
        <strain evidence="6">ChiW25-3613</strain>
    </source>
</reference>
<reference evidence="6" key="1">
    <citation type="submission" date="2020-10" db="EMBL/GenBank/DDBJ databases">
        <authorList>
            <person name="Gilroy R."/>
        </authorList>
    </citation>
    <scope>NUCLEOTIDE SEQUENCE</scope>
    <source>
        <strain evidence="6">ChiW25-3613</strain>
    </source>
</reference>
<dbReference type="Gene3D" id="3.40.50.1700">
    <property type="entry name" value="Glycoside hydrolase family 3 C-terminal domain"/>
    <property type="match status" value="1"/>
</dbReference>
<evidence type="ECO:0000313" key="7">
    <source>
        <dbReference type="Proteomes" id="UP000824179"/>
    </source>
</evidence>
<organism evidence="6 7">
    <name type="scientific">Candidatus Coproplasma stercoripullorum</name>
    <dbReference type="NCBI Taxonomy" id="2840751"/>
    <lineage>
        <taxon>Bacteria</taxon>
        <taxon>Bacillati</taxon>
        <taxon>Bacillota</taxon>
        <taxon>Clostridia</taxon>
        <taxon>Eubacteriales</taxon>
        <taxon>Candidatus Coproplasma</taxon>
    </lineage>
</organism>
<sequence length="780" mass="84658">MLKYTYMGKKNKNSGQNTLLKKAEMLTGRDFWHSCADEEEGIPSVCFSDGPHGLRVQAGEADNFGLERSLPATCFPTLAALASSWDRGLLCGAGRRLGEEAASFGVNVLLGPGVNIKRNPLCGRNFEYLSEEPYLAGELAAEYVRGVQGVGAAACVKHFACNSREWARTVYSADVSERALREVYLAPFEAAVKRGGAAAVMTAYNKINGTYCSENRRLITDILRGEWGFEGIVVSDWVGTYNRAAGVAAGEDLEMPRCNLTPEEIALAVSRGELEEGDIDGCIARLKKFAQKYARPALGTFDKDEHLAFARRAAENCAVLLKNEGVLPLDVGAQVAVIGDLAFIPHIQGGGSSRVNGAADDVISCLSQKFKVRAERGYERSGKANKKLKNRALELAKGAEHIIYFMGLTEREDAEGGDRESLYLPACQRALLKEMYAVGVRPIVVLCAGSAVDCSWDNMASAVLYLPLTGGGTGSALARLLCGGANPSGKLAQTFPLEYSDWPCAAEFTNDAYMYRFSEDIFVGYRYFDAANLPVKYPFGHGLSYTSFEYSGLNCEGGTVKFKVRNAGARGGAEVVQLYICPPECGIAMPEKKLAAFKKLYLEAGGERTIELAPDIFALRAFDESANKFVVFGGQYGVKIGSSSRDIRLEGSMFIEGARPAGAGGRQEREEILKAAKAAPAHMPQVATGGRHERVEITMHSPLINLRRARGALGRLIYKIADFYCTSKKQTALLTFRYITVRSAMQYAGFNLARAHGFVDVCNGNFLKGLKKIITGKEKI</sequence>
<dbReference type="Pfam" id="PF14310">
    <property type="entry name" value="Fn3-like"/>
    <property type="match status" value="1"/>
</dbReference>
<dbReference type="PANTHER" id="PTHR42715">
    <property type="entry name" value="BETA-GLUCOSIDASE"/>
    <property type="match status" value="1"/>
</dbReference>
<name>A0A9D1AG08_9FIRM</name>
<feature type="domain" description="Fibronectin type III-like" evidence="5">
    <location>
        <begin position="574"/>
        <end position="644"/>
    </location>
</feature>
<keyword evidence="3" id="KW-0119">Carbohydrate metabolism</keyword>
<dbReference type="PANTHER" id="PTHR42715:SF10">
    <property type="entry name" value="BETA-GLUCOSIDASE"/>
    <property type="match status" value="1"/>
</dbReference>
<dbReference type="SMART" id="SM01217">
    <property type="entry name" value="Fn3_like"/>
    <property type="match status" value="1"/>
</dbReference>
<dbReference type="Pfam" id="PF01915">
    <property type="entry name" value="Glyco_hydro_3_C"/>
    <property type="match status" value="1"/>
</dbReference>
<dbReference type="InterPro" id="IPR019800">
    <property type="entry name" value="Glyco_hydro_3_AS"/>
</dbReference>
<dbReference type="InterPro" id="IPR036881">
    <property type="entry name" value="Glyco_hydro_3_C_sf"/>
</dbReference>
<dbReference type="InterPro" id="IPR001764">
    <property type="entry name" value="Glyco_hydro_3_N"/>
</dbReference>
<evidence type="ECO:0000256" key="4">
    <source>
        <dbReference type="RuleBase" id="RU361161"/>
    </source>
</evidence>
<keyword evidence="4" id="KW-0326">Glycosidase</keyword>
<dbReference type="InterPro" id="IPR036962">
    <property type="entry name" value="Glyco_hydro_3_N_sf"/>
</dbReference>
<dbReference type="InterPro" id="IPR017853">
    <property type="entry name" value="GH"/>
</dbReference>
<dbReference type="Pfam" id="PF00933">
    <property type="entry name" value="Glyco_hydro_3"/>
    <property type="match status" value="1"/>
</dbReference>
<evidence type="ECO:0000259" key="5">
    <source>
        <dbReference type="SMART" id="SM01217"/>
    </source>
</evidence>
<protein>
    <submittedName>
        <fullName evidence="6">Glycoside hydrolase family 3 C-terminal domain-containing protein</fullName>
    </submittedName>
</protein>
<gene>
    <name evidence="6" type="ORF">IAB90_02520</name>
</gene>
<dbReference type="GO" id="GO:0005975">
    <property type="term" value="P:carbohydrate metabolic process"/>
    <property type="evidence" value="ECO:0007669"/>
    <property type="project" value="InterPro"/>
</dbReference>
<dbReference type="Gene3D" id="3.20.20.300">
    <property type="entry name" value="Glycoside hydrolase, family 3, N-terminal domain"/>
    <property type="match status" value="1"/>
</dbReference>
<dbReference type="InterPro" id="IPR026891">
    <property type="entry name" value="Fn3-like"/>
</dbReference>
<dbReference type="GO" id="GO:0004553">
    <property type="term" value="F:hydrolase activity, hydrolyzing O-glycosyl compounds"/>
    <property type="evidence" value="ECO:0007669"/>
    <property type="project" value="InterPro"/>
</dbReference>
<dbReference type="InterPro" id="IPR002772">
    <property type="entry name" value="Glyco_hydro_3_C"/>
</dbReference>
<comment type="similarity">
    <text evidence="1 4">Belongs to the glycosyl hydrolase 3 family.</text>
</comment>
<dbReference type="InterPro" id="IPR050288">
    <property type="entry name" value="Cellulose_deg_GH3"/>
</dbReference>
<evidence type="ECO:0000313" key="6">
    <source>
        <dbReference type="EMBL" id="HIR39233.1"/>
    </source>
</evidence>
<dbReference type="PRINTS" id="PR00133">
    <property type="entry name" value="GLHYDRLASE3"/>
</dbReference>
<dbReference type="EMBL" id="DVHB01000048">
    <property type="protein sequence ID" value="HIR39233.1"/>
    <property type="molecule type" value="Genomic_DNA"/>
</dbReference>
<dbReference type="AlphaFoldDB" id="A0A9D1AG08"/>
<evidence type="ECO:0000256" key="3">
    <source>
        <dbReference type="ARBA" id="ARBA00023277"/>
    </source>
</evidence>
<dbReference type="InterPro" id="IPR013783">
    <property type="entry name" value="Ig-like_fold"/>
</dbReference>
<dbReference type="SUPFAM" id="SSF51445">
    <property type="entry name" value="(Trans)glycosidases"/>
    <property type="match status" value="1"/>
</dbReference>